<gene>
    <name evidence="3" type="ORF">MSP1404_LOCUS8763</name>
</gene>
<reference evidence="3" key="1">
    <citation type="submission" date="2021-01" db="EMBL/GenBank/DDBJ databases">
        <authorList>
            <person name="Corre E."/>
            <person name="Pelletier E."/>
            <person name="Niang G."/>
            <person name="Scheremetjew M."/>
            <person name="Finn R."/>
            <person name="Kale V."/>
            <person name="Holt S."/>
            <person name="Cochrane G."/>
            <person name="Meng A."/>
            <person name="Brown T."/>
            <person name="Cohen L."/>
        </authorList>
    </citation>
    <scope>NUCLEOTIDE SEQUENCE</scope>
    <source>
        <strain evidence="3">CCMP494</strain>
    </source>
</reference>
<feature type="domain" description="Peptidase S74" evidence="2">
    <location>
        <begin position="392"/>
        <end position="489"/>
    </location>
</feature>
<dbReference type="Pfam" id="PF13884">
    <property type="entry name" value="Peptidase_S74"/>
    <property type="match status" value="1"/>
</dbReference>
<organism evidence="3">
    <name type="scientific">Micromonas pusilla</name>
    <name type="common">Picoplanktonic green alga</name>
    <name type="synonym">Chromulina pusilla</name>
    <dbReference type="NCBI Taxonomy" id="38833"/>
    <lineage>
        <taxon>Eukaryota</taxon>
        <taxon>Viridiplantae</taxon>
        <taxon>Chlorophyta</taxon>
        <taxon>Mamiellophyceae</taxon>
        <taxon>Mamiellales</taxon>
        <taxon>Mamiellaceae</taxon>
        <taxon>Micromonas</taxon>
    </lineage>
</organism>
<evidence type="ECO:0000259" key="2">
    <source>
        <dbReference type="PROSITE" id="PS51688"/>
    </source>
</evidence>
<dbReference type="EMBL" id="HBEV01011310">
    <property type="protein sequence ID" value="CAD8591359.1"/>
    <property type="molecule type" value="Transcribed_RNA"/>
</dbReference>
<feature type="chain" id="PRO_5030959030" description="Peptidase S74 domain-containing protein" evidence="1">
    <location>
        <begin position="31"/>
        <end position="525"/>
    </location>
</feature>
<dbReference type="Gene3D" id="1.10.10.10">
    <property type="entry name" value="Winged helix-like DNA-binding domain superfamily/Winged helix DNA-binding domain"/>
    <property type="match status" value="1"/>
</dbReference>
<evidence type="ECO:0000313" key="3">
    <source>
        <dbReference type="EMBL" id="CAD8591359.1"/>
    </source>
</evidence>
<name>A0A7S0KSJ7_MICPS</name>
<dbReference type="InterPro" id="IPR030392">
    <property type="entry name" value="S74_ICA"/>
</dbReference>
<accession>A0A7S0KSJ7</accession>
<keyword evidence="1" id="KW-0732">Signal</keyword>
<dbReference type="AlphaFoldDB" id="A0A7S0KSJ7"/>
<sequence length="525" mass="53215">MALGKERAAPGALGLIALLVAATLPMHAHAALNLDGSGDEVAHTASSGSTKLTISSDQGHILDVGGTAIATVSGTGTTFTQTTTMAAVSTSGTITLSAASQSLTHSGSGTLAVSSSGDITIAAGSNAADYVKIEDVQISGVEIGTSGNTDLLTLADAKLTVDSEIDLSAAAATITHIADLAGNGGLKITSTNGFVDVEDVRFTGAEIGIEGTTDIMGLTVASSVATVAFKHKITTGGLATLESATVTNTLTASAAVTVGTTLGVTGATTLTGTALLKESVTLDKAAATITHTDALGAGSLTISSTTGNVAISAKTGSTVDVESIRFKDAQIGLSNDDDIITLTSDGTASTVAFAKKVTTGDIVAIAGSHGDASKELYVNGDVYATGTVTSASDARFKRDVRPVSGAMAVARAVNPVTFDFKVDKFPDRRFPRERQAGVIAQELEETLPHLVTTDDAGYKGVAYERLGVYALAALKELDADADAEFETQRRAIASQAALIASMEKRLAEMDEAIRNLSRAVVEVAK</sequence>
<feature type="signal peptide" evidence="1">
    <location>
        <begin position="1"/>
        <end position="30"/>
    </location>
</feature>
<proteinExistence type="predicted"/>
<dbReference type="PROSITE" id="PS51688">
    <property type="entry name" value="ICA"/>
    <property type="match status" value="1"/>
</dbReference>
<protein>
    <recommendedName>
        <fullName evidence="2">Peptidase S74 domain-containing protein</fullName>
    </recommendedName>
</protein>
<evidence type="ECO:0000256" key="1">
    <source>
        <dbReference type="SAM" id="SignalP"/>
    </source>
</evidence>
<dbReference type="InterPro" id="IPR036388">
    <property type="entry name" value="WH-like_DNA-bd_sf"/>
</dbReference>